<evidence type="ECO:0000256" key="5">
    <source>
        <dbReference type="ARBA" id="ARBA00022989"/>
    </source>
</evidence>
<dbReference type="Gene3D" id="1.10.3730.20">
    <property type="match status" value="1"/>
</dbReference>
<evidence type="ECO:0000256" key="4">
    <source>
        <dbReference type="ARBA" id="ARBA00022692"/>
    </source>
</evidence>
<evidence type="ECO:0000256" key="2">
    <source>
        <dbReference type="ARBA" id="ARBA00007362"/>
    </source>
</evidence>
<dbReference type="InterPro" id="IPR037185">
    <property type="entry name" value="EmrE-like"/>
</dbReference>
<feature type="transmembrane region" description="Helical" evidence="7">
    <location>
        <begin position="245"/>
        <end position="263"/>
    </location>
</feature>
<feature type="transmembrane region" description="Helical" evidence="7">
    <location>
        <begin position="213"/>
        <end position="238"/>
    </location>
</feature>
<evidence type="ECO:0000256" key="6">
    <source>
        <dbReference type="ARBA" id="ARBA00023136"/>
    </source>
</evidence>
<comment type="subcellular location">
    <subcellularLocation>
        <location evidence="1">Cell membrane</location>
        <topology evidence="1">Multi-pass membrane protein</topology>
    </subcellularLocation>
</comment>
<reference evidence="9 10" key="1">
    <citation type="submission" date="2018-07" db="EMBL/GenBank/DDBJ databases">
        <title>High-quality-draft genome sequence of Gaiella occulta.</title>
        <authorList>
            <person name="Severino R."/>
            <person name="Froufe H.J.C."/>
            <person name="Rainey F.A."/>
            <person name="Barroso C."/>
            <person name="Albuquerque L."/>
            <person name="Lobo-Da-Cunha A."/>
            <person name="Da Costa M.S."/>
            <person name="Egas C."/>
        </authorList>
    </citation>
    <scope>NUCLEOTIDE SEQUENCE [LARGE SCALE GENOMIC DNA]</scope>
    <source>
        <strain evidence="9 10">F2-233</strain>
    </source>
</reference>
<evidence type="ECO:0000256" key="3">
    <source>
        <dbReference type="ARBA" id="ARBA00022475"/>
    </source>
</evidence>
<dbReference type="SUPFAM" id="SSF103481">
    <property type="entry name" value="Multidrug resistance efflux transporter EmrE"/>
    <property type="match status" value="2"/>
</dbReference>
<feature type="transmembrane region" description="Helical" evidence="7">
    <location>
        <begin position="70"/>
        <end position="90"/>
    </location>
</feature>
<dbReference type="RefSeq" id="WP_114796106.1">
    <property type="nucleotide sequence ID" value="NZ_QQZY01000003.1"/>
</dbReference>
<accession>A0A7M2YXN4</accession>
<feature type="domain" description="EamA" evidence="8">
    <location>
        <begin position="10"/>
        <end position="141"/>
    </location>
</feature>
<dbReference type="EMBL" id="QQZY01000003">
    <property type="protein sequence ID" value="RDI74816.1"/>
    <property type="molecule type" value="Genomic_DNA"/>
</dbReference>
<protein>
    <submittedName>
        <fullName evidence="9">EamA-like transporter protein</fullName>
    </submittedName>
</protein>
<dbReference type="InterPro" id="IPR000620">
    <property type="entry name" value="EamA_dom"/>
</dbReference>
<gene>
    <name evidence="9" type="ORF">Gocc_1705</name>
</gene>
<feature type="transmembrane region" description="Helical" evidence="7">
    <location>
        <begin position="181"/>
        <end position="207"/>
    </location>
</feature>
<evidence type="ECO:0000256" key="7">
    <source>
        <dbReference type="SAM" id="Phobius"/>
    </source>
</evidence>
<evidence type="ECO:0000259" key="8">
    <source>
        <dbReference type="Pfam" id="PF00892"/>
    </source>
</evidence>
<reference evidence="10" key="2">
    <citation type="journal article" date="2019" name="MicrobiologyOpen">
        <title>High-quality draft genome sequence of Gaiella occulta isolated from a 150 meter deep mineral water borehole and comparison with the genome sequences of other deep-branching lineages of the phylum Actinobacteria.</title>
        <authorList>
            <person name="Severino R."/>
            <person name="Froufe H.J.C."/>
            <person name="Barroso C."/>
            <person name="Albuquerque L."/>
            <person name="Lobo-da-Cunha A."/>
            <person name="da Costa M.S."/>
            <person name="Egas C."/>
        </authorList>
    </citation>
    <scope>NUCLEOTIDE SEQUENCE [LARGE SCALE GENOMIC DNA]</scope>
    <source>
        <strain evidence="10">F2-233</strain>
    </source>
</reference>
<evidence type="ECO:0000313" key="9">
    <source>
        <dbReference type="EMBL" id="RDI74816.1"/>
    </source>
</evidence>
<keyword evidence="4 7" id="KW-0812">Transmembrane</keyword>
<keyword evidence="3" id="KW-1003">Cell membrane</keyword>
<dbReference type="Pfam" id="PF00892">
    <property type="entry name" value="EamA"/>
    <property type="match status" value="2"/>
</dbReference>
<sequence length="315" mass="31486">MARFRTRERIGVALCLLAGVAFSASPVLVQIAYRHGAALTGVLGWRYLLAAIVLLLVAGRRLRTLSRGTVAAALALGVVVYAADSFLFFAALERTSAPLASLVHYAHLALVVGVGALAGRERLTGRRVVALAAIFAGVAFVGGGAADPDALGIVLALGSALAYAAYILLSDRLLRDADPIALTAVLTSGVAATFVVVAAAGGTLGLVGGPTGIVSLVAAALVGSVVAVTAFLGGISLVGPSTASLLVTVEVPVTIALAAVVLGQRLTPAQLVGAALVVAAIAVLQAPRRRRRLRLVPAAAPEPAAAARVALVDAA</sequence>
<dbReference type="Proteomes" id="UP000254134">
    <property type="component" value="Unassembled WGS sequence"/>
</dbReference>
<keyword evidence="10" id="KW-1185">Reference proteome</keyword>
<dbReference type="PANTHER" id="PTHR42920">
    <property type="entry name" value="OS03G0707200 PROTEIN-RELATED"/>
    <property type="match status" value="1"/>
</dbReference>
<dbReference type="GO" id="GO:0005886">
    <property type="term" value="C:plasma membrane"/>
    <property type="evidence" value="ECO:0007669"/>
    <property type="project" value="UniProtKB-SubCell"/>
</dbReference>
<name>A0A7M2YXN4_9ACTN</name>
<keyword evidence="6 7" id="KW-0472">Membrane</keyword>
<feature type="transmembrane region" description="Helical" evidence="7">
    <location>
        <begin position="39"/>
        <end position="58"/>
    </location>
</feature>
<comment type="caution">
    <text evidence="9">The sequence shown here is derived from an EMBL/GenBank/DDBJ whole genome shotgun (WGS) entry which is preliminary data.</text>
</comment>
<feature type="transmembrane region" description="Helical" evidence="7">
    <location>
        <begin position="269"/>
        <end position="286"/>
    </location>
</feature>
<organism evidence="9 10">
    <name type="scientific">Gaiella occulta</name>
    <dbReference type="NCBI Taxonomy" id="1002870"/>
    <lineage>
        <taxon>Bacteria</taxon>
        <taxon>Bacillati</taxon>
        <taxon>Actinomycetota</taxon>
        <taxon>Thermoleophilia</taxon>
        <taxon>Gaiellales</taxon>
        <taxon>Gaiellaceae</taxon>
        <taxon>Gaiella</taxon>
    </lineage>
</organism>
<dbReference type="InterPro" id="IPR051258">
    <property type="entry name" value="Diverse_Substrate_Transporter"/>
</dbReference>
<feature type="transmembrane region" description="Helical" evidence="7">
    <location>
        <begin position="128"/>
        <end position="145"/>
    </location>
</feature>
<feature type="domain" description="EamA" evidence="8">
    <location>
        <begin position="151"/>
        <end position="284"/>
    </location>
</feature>
<feature type="transmembrane region" description="Helical" evidence="7">
    <location>
        <begin position="102"/>
        <end position="119"/>
    </location>
</feature>
<keyword evidence="5 7" id="KW-1133">Transmembrane helix</keyword>
<proteinExistence type="inferred from homology"/>
<comment type="similarity">
    <text evidence="2">Belongs to the EamA transporter family.</text>
</comment>
<evidence type="ECO:0000256" key="1">
    <source>
        <dbReference type="ARBA" id="ARBA00004651"/>
    </source>
</evidence>
<dbReference type="AlphaFoldDB" id="A0A7M2YXN4"/>
<feature type="transmembrane region" description="Helical" evidence="7">
    <location>
        <begin position="151"/>
        <end position="169"/>
    </location>
</feature>
<evidence type="ECO:0000313" key="10">
    <source>
        <dbReference type="Proteomes" id="UP000254134"/>
    </source>
</evidence>
<dbReference type="PANTHER" id="PTHR42920:SF5">
    <property type="entry name" value="EAMA DOMAIN-CONTAINING PROTEIN"/>
    <property type="match status" value="1"/>
</dbReference>